<comment type="caution">
    <text evidence="2">The sequence shown here is derived from an EMBL/GenBank/DDBJ whole genome shotgun (WGS) entry which is preliminary data.</text>
</comment>
<proteinExistence type="predicted"/>
<feature type="compositionally biased region" description="Polar residues" evidence="1">
    <location>
        <begin position="42"/>
        <end position="61"/>
    </location>
</feature>
<sequence>MSNFNEDVPMEPPPDPPPIPLPLAALAGNKRKCSPCPGPAQAKSSTSAEVRAQSETSGQQPNDDECPPQRAHLDQVMTPHTKAAMKAKKQKEKKASDWHLTKKEVPWETKVTKSQGYLFSKQQNIRNLGRIPEPLLLYAFRVVASFGLPHWALDVLSQDPDSMYNLLHEYIALNTFEQLARKRVDKLIAEAFHNDFIQSVKEPAAHSDDEADDEADEVVIYEIGKVEGRSDKYTKFFHNLLDPRNWKEQRKRGLHKKQEQQHVVLHPPRASRFKGEPLPDRVSIDYFTPHFWNHVLSVEDKAHYIKDGVFIGMPPAYLCSSWKDVLAWKGLSWKEMVEKYG</sequence>
<evidence type="ECO:0000313" key="3">
    <source>
        <dbReference type="Proteomes" id="UP000724874"/>
    </source>
</evidence>
<dbReference type="AlphaFoldDB" id="A0A9P5NVM0"/>
<evidence type="ECO:0000313" key="2">
    <source>
        <dbReference type="EMBL" id="KAF8905482.1"/>
    </source>
</evidence>
<accession>A0A9P5NVM0</accession>
<feature type="region of interest" description="Disordered" evidence="1">
    <location>
        <begin position="1"/>
        <end position="70"/>
    </location>
</feature>
<organism evidence="2 3">
    <name type="scientific">Gymnopilus junonius</name>
    <name type="common">Spectacular rustgill mushroom</name>
    <name type="synonym">Gymnopilus spectabilis subsp. junonius</name>
    <dbReference type="NCBI Taxonomy" id="109634"/>
    <lineage>
        <taxon>Eukaryota</taxon>
        <taxon>Fungi</taxon>
        <taxon>Dikarya</taxon>
        <taxon>Basidiomycota</taxon>
        <taxon>Agaricomycotina</taxon>
        <taxon>Agaricomycetes</taxon>
        <taxon>Agaricomycetidae</taxon>
        <taxon>Agaricales</taxon>
        <taxon>Agaricineae</taxon>
        <taxon>Hymenogastraceae</taxon>
        <taxon>Gymnopilus</taxon>
    </lineage>
</organism>
<dbReference type="Proteomes" id="UP000724874">
    <property type="component" value="Unassembled WGS sequence"/>
</dbReference>
<protein>
    <submittedName>
        <fullName evidence="2">Uncharacterized protein</fullName>
    </submittedName>
</protein>
<evidence type="ECO:0000256" key="1">
    <source>
        <dbReference type="SAM" id="MobiDB-lite"/>
    </source>
</evidence>
<reference evidence="2" key="1">
    <citation type="submission" date="2020-11" db="EMBL/GenBank/DDBJ databases">
        <authorList>
            <consortium name="DOE Joint Genome Institute"/>
            <person name="Ahrendt S."/>
            <person name="Riley R."/>
            <person name="Andreopoulos W."/>
            <person name="LaButti K."/>
            <person name="Pangilinan J."/>
            <person name="Ruiz-duenas F.J."/>
            <person name="Barrasa J.M."/>
            <person name="Sanchez-Garcia M."/>
            <person name="Camarero S."/>
            <person name="Miyauchi S."/>
            <person name="Serrano A."/>
            <person name="Linde D."/>
            <person name="Babiker R."/>
            <person name="Drula E."/>
            <person name="Ayuso-Fernandez I."/>
            <person name="Pacheco R."/>
            <person name="Padilla G."/>
            <person name="Ferreira P."/>
            <person name="Barriuso J."/>
            <person name="Kellner H."/>
            <person name="Castanera R."/>
            <person name="Alfaro M."/>
            <person name="Ramirez L."/>
            <person name="Pisabarro A.G."/>
            <person name="Kuo A."/>
            <person name="Tritt A."/>
            <person name="Lipzen A."/>
            <person name="He G."/>
            <person name="Yan M."/>
            <person name="Ng V."/>
            <person name="Cullen D."/>
            <person name="Martin F."/>
            <person name="Rosso M.-N."/>
            <person name="Henrissat B."/>
            <person name="Hibbett D."/>
            <person name="Martinez A.T."/>
            <person name="Grigoriev I.V."/>
        </authorList>
    </citation>
    <scope>NUCLEOTIDE SEQUENCE</scope>
    <source>
        <strain evidence="2">AH 44721</strain>
    </source>
</reference>
<keyword evidence="3" id="KW-1185">Reference proteome</keyword>
<dbReference type="EMBL" id="JADNYJ010000022">
    <property type="protein sequence ID" value="KAF8905482.1"/>
    <property type="molecule type" value="Genomic_DNA"/>
</dbReference>
<dbReference type="OrthoDB" id="3056461at2759"/>
<feature type="compositionally biased region" description="Pro residues" evidence="1">
    <location>
        <begin position="10"/>
        <end position="21"/>
    </location>
</feature>
<gene>
    <name evidence="2" type="ORF">CPB84DRAFT_1844893</name>
</gene>
<name>A0A9P5NVM0_GYMJU</name>